<dbReference type="EMBL" id="CAJMXA010001571">
    <property type="protein sequence ID" value="CAE6464799.1"/>
    <property type="molecule type" value="Genomic_DNA"/>
</dbReference>
<reference evidence="1" key="1">
    <citation type="submission" date="2021-01" db="EMBL/GenBank/DDBJ databases">
        <authorList>
            <person name="Kaushik A."/>
        </authorList>
    </citation>
    <scope>NUCLEOTIDE SEQUENCE</scope>
    <source>
        <strain evidence="1">AG6-10EEA</strain>
    </source>
</reference>
<gene>
    <name evidence="1" type="ORF">RDB_LOCUS66853</name>
</gene>
<dbReference type="Proteomes" id="UP000663853">
    <property type="component" value="Unassembled WGS sequence"/>
</dbReference>
<accession>A0A8H3BRI7</accession>
<protein>
    <submittedName>
        <fullName evidence="1">Uncharacterized protein</fullName>
    </submittedName>
</protein>
<organism evidence="1 2">
    <name type="scientific">Rhizoctonia solani</name>
    <dbReference type="NCBI Taxonomy" id="456999"/>
    <lineage>
        <taxon>Eukaryota</taxon>
        <taxon>Fungi</taxon>
        <taxon>Dikarya</taxon>
        <taxon>Basidiomycota</taxon>
        <taxon>Agaricomycotina</taxon>
        <taxon>Agaricomycetes</taxon>
        <taxon>Cantharellales</taxon>
        <taxon>Ceratobasidiaceae</taxon>
        <taxon>Rhizoctonia</taxon>
    </lineage>
</organism>
<comment type="caution">
    <text evidence="1">The sequence shown here is derived from an EMBL/GenBank/DDBJ whole genome shotgun (WGS) entry which is preliminary data.</text>
</comment>
<proteinExistence type="predicted"/>
<dbReference type="AlphaFoldDB" id="A0A8H3BRI7"/>
<evidence type="ECO:0000313" key="2">
    <source>
        <dbReference type="Proteomes" id="UP000663853"/>
    </source>
</evidence>
<name>A0A8H3BRI7_9AGAM</name>
<evidence type="ECO:0000313" key="1">
    <source>
        <dbReference type="EMBL" id="CAE6464799.1"/>
    </source>
</evidence>
<sequence>MNEDMVAVNPRRLVVYFDWDHRDYLPDMIQDDKGIRPQLVHLEWIRPLPAPSRLERISSFLGLKLPPSKASKEVSQHNDQAIASAHGFVSLNYRPGDQVILLTIEMGVKEAIRAMEILGRHLHDGTTPGKPSTAQPGGENIAPRRRISIHALVVIGAWWEDVDEGMPWIDDELKARFPPGIEQIIYYVRHDRAHWCCSTVWDLDGGIVSREVELSLLKHRLRSLITSHCKICIYNDDKWSWLRLLHGTKHIIHYKPEELPDWDEQKPVWNKVLHSSPSGIPRNFPSSTLPAGIYQQELSRYQSEPEWSHRLVWKSFRN</sequence>